<keyword evidence="4" id="KW-1185">Reference proteome</keyword>
<keyword evidence="1" id="KW-0862">Zinc</keyword>
<dbReference type="PROSITE" id="PS50158">
    <property type="entry name" value="ZF_CCHC"/>
    <property type="match status" value="1"/>
</dbReference>
<organism evidence="3 4">
    <name type="scientific">Acacia crassicarpa</name>
    <name type="common">northern wattle</name>
    <dbReference type="NCBI Taxonomy" id="499986"/>
    <lineage>
        <taxon>Eukaryota</taxon>
        <taxon>Viridiplantae</taxon>
        <taxon>Streptophyta</taxon>
        <taxon>Embryophyta</taxon>
        <taxon>Tracheophyta</taxon>
        <taxon>Spermatophyta</taxon>
        <taxon>Magnoliopsida</taxon>
        <taxon>eudicotyledons</taxon>
        <taxon>Gunneridae</taxon>
        <taxon>Pentapetalae</taxon>
        <taxon>rosids</taxon>
        <taxon>fabids</taxon>
        <taxon>Fabales</taxon>
        <taxon>Fabaceae</taxon>
        <taxon>Caesalpinioideae</taxon>
        <taxon>mimosoid clade</taxon>
        <taxon>Acacieae</taxon>
        <taxon>Acacia</taxon>
    </lineage>
</organism>
<dbReference type="EMBL" id="JAWXYG010000006">
    <property type="protein sequence ID" value="KAK4269586.1"/>
    <property type="molecule type" value="Genomic_DNA"/>
</dbReference>
<evidence type="ECO:0000259" key="2">
    <source>
        <dbReference type="PROSITE" id="PS50158"/>
    </source>
</evidence>
<feature type="domain" description="CCHC-type" evidence="2">
    <location>
        <begin position="190"/>
        <end position="204"/>
    </location>
</feature>
<keyword evidence="1" id="KW-0479">Metal-binding</keyword>
<dbReference type="InterPro" id="IPR040256">
    <property type="entry name" value="At4g02000-like"/>
</dbReference>
<dbReference type="Pfam" id="PF14392">
    <property type="entry name" value="zf-CCHC_4"/>
    <property type="match status" value="1"/>
</dbReference>
<protein>
    <recommendedName>
        <fullName evidence="2">CCHC-type domain-containing protein</fullName>
    </recommendedName>
</protein>
<dbReference type="InterPro" id="IPR025558">
    <property type="entry name" value="DUF4283"/>
</dbReference>
<evidence type="ECO:0000256" key="1">
    <source>
        <dbReference type="PROSITE-ProRule" id="PRU00047"/>
    </source>
</evidence>
<evidence type="ECO:0000313" key="3">
    <source>
        <dbReference type="EMBL" id="KAK4269586.1"/>
    </source>
</evidence>
<accession>A0AAE1JFS2</accession>
<keyword evidence="1" id="KW-0863">Zinc-finger</keyword>
<dbReference type="GO" id="GO:0003676">
    <property type="term" value="F:nucleic acid binding"/>
    <property type="evidence" value="ECO:0007669"/>
    <property type="project" value="InterPro"/>
</dbReference>
<name>A0AAE1JFS2_9FABA</name>
<dbReference type="InterPro" id="IPR025836">
    <property type="entry name" value="Zn_knuckle_CX2CX4HX4C"/>
</dbReference>
<evidence type="ECO:0000313" key="4">
    <source>
        <dbReference type="Proteomes" id="UP001293593"/>
    </source>
</evidence>
<gene>
    <name evidence="3" type="ORF">QN277_022724</name>
</gene>
<comment type="caution">
    <text evidence="3">The sequence shown here is derived from an EMBL/GenBank/DDBJ whole genome shotgun (WGS) entry which is preliminary data.</text>
</comment>
<proteinExistence type="predicted"/>
<dbReference type="GO" id="GO:0008270">
    <property type="term" value="F:zinc ion binding"/>
    <property type="evidence" value="ECO:0007669"/>
    <property type="project" value="UniProtKB-KW"/>
</dbReference>
<dbReference type="PANTHER" id="PTHR31286">
    <property type="entry name" value="GLYCINE-RICH CELL WALL STRUCTURAL PROTEIN 1.8-LIKE"/>
    <property type="match status" value="1"/>
</dbReference>
<reference evidence="3" key="1">
    <citation type="submission" date="2023-10" db="EMBL/GenBank/DDBJ databases">
        <title>Chromosome-level genome of the transformable northern wattle, Acacia crassicarpa.</title>
        <authorList>
            <person name="Massaro I."/>
            <person name="Sinha N.R."/>
            <person name="Poethig S."/>
            <person name="Leichty A.R."/>
        </authorList>
    </citation>
    <scope>NUCLEOTIDE SEQUENCE</scope>
    <source>
        <strain evidence="3">Acra3RX</strain>
        <tissue evidence="3">Leaf</tissue>
    </source>
</reference>
<dbReference type="Proteomes" id="UP001293593">
    <property type="component" value="Unassembled WGS sequence"/>
</dbReference>
<dbReference type="AlphaFoldDB" id="A0AAE1JFS2"/>
<dbReference type="PANTHER" id="PTHR31286:SF178">
    <property type="entry name" value="DUF4283 DOMAIN-CONTAINING PROTEIN"/>
    <property type="match status" value="1"/>
</dbReference>
<dbReference type="InterPro" id="IPR001878">
    <property type="entry name" value="Znf_CCHC"/>
</dbReference>
<dbReference type="Pfam" id="PF14111">
    <property type="entry name" value="DUF4283"/>
    <property type="match status" value="1"/>
</dbReference>
<sequence>MEDPKISDPLIWKEEEVEKVLVGKVLSPKTYSRSAIEQILQKAWNLESGFNVIEITGNAFMFCFSDEVEYHRILRSRPWSVNGLLLNLMERGKYKLCEDFNFSLCPIWIQIHNVPMEAMYLENAIRIGGYVGEVVLAEEPRYSGRLFRTFLRVRVVLDLRKALPSGFWMSKPDGGRNWISIRYEKLQNFCYNCGKIGHDSRVCKLEKLMSIVNSGEARYGSWTTTSQSRCQEELIVAVKEG</sequence>